<feature type="transmembrane region" description="Helical" evidence="8">
    <location>
        <begin position="286"/>
        <end position="306"/>
    </location>
</feature>
<name>A0A1H1YY44_9ACTN</name>
<dbReference type="OrthoDB" id="9776737at2"/>
<feature type="transmembrane region" description="Helical" evidence="8">
    <location>
        <begin position="115"/>
        <end position="137"/>
    </location>
</feature>
<keyword evidence="6 8" id="KW-0472">Membrane</keyword>
<keyword evidence="4 8" id="KW-0812">Transmembrane</keyword>
<protein>
    <recommendedName>
        <fullName evidence="11">Mannosyltransferase related to Gpi18</fullName>
    </recommendedName>
</protein>
<comment type="subcellular location">
    <subcellularLocation>
        <location evidence="1">Cell membrane</location>
        <topology evidence="1">Multi-pass membrane protein</topology>
    </subcellularLocation>
</comment>
<dbReference type="AlphaFoldDB" id="A0A1H1YY44"/>
<feature type="transmembrane region" description="Helical" evidence="8">
    <location>
        <begin position="161"/>
        <end position="190"/>
    </location>
</feature>
<dbReference type="STRING" id="546871.SAMN04488543_3490"/>
<evidence type="ECO:0000256" key="7">
    <source>
        <dbReference type="ARBA" id="ARBA00024033"/>
    </source>
</evidence>
<gene>
    <name evidence="9" type="ORF">SAMN04488543_3490</name>
</gene>
<evidence type="ECO:0000313" key="10">
    <source>
        <dbReference type="Proteomes" id="UP000199092"/>
    </source>
</evidence>
<dbReference type="GO" id="GO:0016758">
    <property type="term" value="F:hexosyltransferase activity"/>
    <property type="evidence" value="ECO:0007669"/>
    <property type="project" value="InterPro"/>
</dbReference>
<dbReference type="Pfam" id="PF09594">
    <property type="entry name" value="GT87"/>
    <property type="match status" value="1"/>
</dbReference>
<evidence type="ECO:0000256" key="2">
    <source>
        <dbReference type="ARBA" id="ARBA00022475"/>
    </source>
</evidence>
<evidence type="ECO:0000256" key="4">
    <source>
        <dbReference type="ARBA" id="ARBA00022692"/>
    </source>
</evidence>
<feature type="transmembrane region" description="Helical" evidence="8">
    <location>
        <begin position="12"/>
        <end position="29"/>
    </location>
</feature>
<dbReference type="EMBL" id="LT629749">
    <property type="protein sequence ID" value="SDT26328.1"/>
    <property type="molecule type" value="Genomic_DNA"/>
</dbReference>
<evidence type="ECO:0008006" key="11">
    <source>
        <dbReference type="Google" id="ProtNLM"/>
    </source>
</evidence>
<dbReference type="RefSeq" id="WP_091414420.1">
    <property type="nucleotide sequence ID" value="NZ_LT629749.1"/>
</dbReference>
<accession>A0A1H1YY44</accession>
<dbReference type="Proteomes" id="UP000199092">
    <property type="component" value="Chromosome I"/>
</dbReference>
<organism evidence="9 10">
    <name type="scientific">Friedmanniella luteola</name>
    <dbReference type="NCBI Taxonomy" id="546871"/>
    <lineage>
        <taxon>Bacteria</taxon>
        <taxon>Bacillati</taxon>
        <taxon>Actinomycetota</taxon>
        <taxon>Actinomycetes</taxon>
        <taxon>Propionibacteriales</taxon>
        <taxon>Nocardioidaceae</taxon>
        <taxon>Friedmanniella</taxon>
    </lineage>
</organism>
<evidence type="ECO:0000256" key="8">
    <source>
        <dbReference type="SAM" id="Phobius"/>
    </source>
</evidence>
<evidence type="ECO:0000313" key="9">
    <source>
        <dbReference type="EMBL" id="SDT26328.1"/>
    </source>
</evidence>
<feature type="transmembrane region" description="Helical" evidence="8">
    <location>
        <begin position="385"/>
        <end position="405"/>
    </location>
</feature>
<keyword evidence="10" id="KW-1185">Reference proteome</keyword>
<keyword evidence="5 8" id="KW-1133">Transmembrane helix</keyword>
<feature type="transmembrane region" description="Helical" evidence="8">
    <location>
        <begin position="71"/>
        <end position="103"/>
    </location>
</feature>
<feature type="transmembrane region" description="Helical" evidence="8">
    <location>
        <begin position="197"/>
        <end position="216"/>
    </location>
</feature>
<dbReference type="GO" id="GO:0005886">
    <property type="term" value="C:plasma membrane"/>
    <property type="evidence" value="ECO:0007669"/>
    <property type="project" value="UniProtKB-SubCell"/>
</dbReference>
<evidence type="ECO:0000256" key="6">
    <source>
        <dbReference type="ARBA" id="ARBA00023136"/>
    </source>
</evidence>
<proteinExistence type="inferred from homology"/>
<comment type="similarity">
    <text evidence="7">Belongs to the glycosyltransferase 87 family.</text>
</comment>
<feature type="transmembrane region" description="Helical" evidence="8">
    <location>
        <begin position="318"/>
        <end position="333"/>
    </location>
</feature>
<keyword evidence="2" id="KW-1003">Cell membrane</keyword>
<evidence type="ECO:0000256" key="1">
    <source>
        <dbReference type="ARBA" id="ARBA00004651"/>
    </source>
</evidence>
<evidence type="ECO:0000256" key="5">
    <source>
        <dbReference type="ARBA" id="ARBA00022989"/>
    </source>
</evidence>
<evidence type="ECO:0000256" key="3">
    <source>
        <dbReference type="ARBA" id="ARBA00022679"/>
    </source>
</evidence>
<reference evidence="9 10" key="1">
    <citation type="submission" date="2016-10" db="EMBL/GenBank/DDBJ databases">
        <authorList>
            <person name="de Groot N.N."/>
        </authorList>
    </citation>
    <scope>NUCLEOTIDE SEQUENCE [LARGE SCALE GENOMIC DNA]</scope>
    <source>
        <strain evidence="9 10">DSM 21741</strain>
    </source>
</reference>
<sequence>MTPAPTPSRRLLPPLVLAVLVAVALVVRWRVVDVVSADYRAFLLPWWTVLDEGGFAALAEPFSNYNTPYLVLLWLTTLLPVGPLVAVKALSVAFDLLLAALVHRITAVLRPGSRWLPVLAAGVVLLLPTVVLNSAAWGQCDAVYTAGCAASLLALLRRRPWLASALFGLAFAVKLQAVFFLPVLVVVLVLNRHRLTSLLAAPAAFLAALVPARVAGRGLLSQLAVYPAQVTNSSGAVGAAAGRAGAGGAPSGRGGFGGGGGGTGASSFTYNAPTPYAWLPSGAGEGWKVAGLVLAGLVALGFGIWLLRRRRRLDGSEVLLVAATATLVVPLLLPDMHERYFSVAEVLAVVTAVAVDRRFAAVAVLLQVASTSTYLSYLADDPLVPLRFGSMLAAGAAITASVVLVQRLGPGRPRGSSPVLVPLGAAAG</sequence>
<dbReference type="InterPro" id="IPR018584">
    <property type="entry name" value="GT87"/>
</dbReference>
<keyword evidence="3" id="KW-0808">Transferase</keyword>